<dbReference type="eggNOG" id="ENOG502ZAMM">
    <property type="taxonomic scope" value="Bacteria"/>
</dbReference>
<dbReference type="Proteomes" id="UP000007721">
    <property type="component" value="Chromosome"/>
</dbReference>
<evidence type="ECO:0000259" key="1">
    <source>
        <dbReference type="SMART" id="SM00953"/>
    </source>
</evidence>
<dbReference type="HOGENOM" id="CLU_097447_0_0_7"/>
<sequence>MSSITWTPDAVSSNSHRRSESVWRMVEAQHMASTMKLVDTLAEQDILEQILEESKPPLPRDAAILDYLLAAPFRYLPFLPGSRFRAPTDPGVFYGAETIRTAAAEIGYWRWKFLQETTGLRRLGPAAHTAFSVTIDATAIDLQSHPFNQDAAIWTHPKDYTGTQALAHLAREAGIEAIFYRSVRDPDPAWCAALLTPRAFASNHHDPVTQTWQLIVTRDEAIWRREMGEGFSFRTGEWG</sequence>
<dbReference type="RefSeq" id="WP_230198956.1">
    <property type="nucleotide sequence ID" value="NC_011979.1"/>
</dbReference>
<proteinExistence type="predicted"/>
<protein>
    <submittedName>
        <fullName evidence="2">RES domain protein</fullName>
    </submittedName>
</protein>
<evidence type="ECO:0000313" key="2">
    <source>
        <dbReference type="EMBL" id="ACM21169.2"/>
    </source>
</evidence>
<dbReference type="AlphaFoldDB" id="B9M251"/>
<dbReference type="STRING" id="316067.Geob_2823"/>
<evidence type="ECO:0000313" key="3">
    <source>
        <dbReference type="Proteomes" id="UP000007721"/>
    </source>
</evidence>
<dbReference type="Pfam" id="PF08808">
    <property type="entry name" value="RES"/>
    <property type="match status" value="1"/>
</dbReference>
<reference evidence="2 3" key="1">
    <citation type="submission" date="2009-01" db="EMBL/GenBank/DDBJ databases">
        <title>Complete sequence of Geobacter sp. FRC-32.</title>
        <authorList>
            <consortium name="US DOE Joint Genome Institute"/>
            <person name="Lucas S."/>
            <person name="Copeland A."/>
            <person name="Lapidus A."/>
            <person name="Glavina del Rio T."/>
            <person name="Dalin E."/>
            <person name="Tice H."/>
            <person name="Bruce D."/>
            <person name="Goodwin L."/>
            <person name="Pitluck S."/>
            <person name="Saunders E."/>
            <person name="Brettin T."/>
            <person name="Detter J.C."/>
            <person name="Han C."/>
            <person name="Larimer F."/>
            <person name="Land M."/>
            <person name="Hauser L."/>
            <person name="Kyrpides N."/>
            <person name="Ovchinnikova G."/>
            <person name="Kostka J."/>
            <person name="Richardson P."/>
        </authorList>
    </citation>
    <scope>NUCLEOTIDE SEQUENCE [LARGE SCALE GENOMIC DNA]</scope>
    <source>
        <strain evidence="3">DSM 22248 / JCM 15807 / FRC-32</strain>
    </source>
</reference>
<dbReference type="KEGG" id="geo:Geob_2823"/>
<dbReference type="SMART" id="SM00953">
    <property type="entry name" value="RES"/>
    <property type="match status" value="1"/>
</dbReference>
<gene>
    <name evidence="2" type="ordered locus">Geob_2823</name>
</gene>
<dbReference type="InterPro" id="IPR014914">
    <property type="entry name" value="RES_dom"/>
</dbReference>
<feature type="domain" description="RES" evidence="1">
    <location>
        <begin position="72"/>
        <end position="206"/>
    </location>
</feature>
<name>B9M251_GEODF</name>
<keyword evidence="3" id="KW-1185">Reference proteome</keyword>
<accession>B9M251</accession>
<dbReference type="EMBL" id="CP001390">
    <property type="protein sequence ID" value="ACM21169.2"/>
    <property type="molecule type" value="Genomic_DNA"/>
</dbReference>
<organism evidence="2 3">
    <name type="scientific">Geotalea daltonii (strain DSM 22248 / JCM 15807 / FRC-32)</name>
    <name type="common">Geobacter daltonii</name>
    <dbReference type="NCBI Taxonomy" id="316067"/>
    <lineage>
        <taxon>Bacteria</taxon>
        <taxon>Pseudomonadati</taxon>
        <taxon>Thermodesulfobacteriota</taxon>
        <taxon>Desulfuromonadia</taxon>
        <taxon>Geobacterales</taxon>
        <taxon>Geobacteraceae</taxon>
        <taxon>Geotalea</taxon>
    </lineage>
</organism>